<gene>
    <name evidence="2" type="ORF">B5D80_03510</name>
</gene>
<name>A0A246RS94_9ACTN</name>
<feature type="transmembrane region" description="Helical" evidence="1">
    <location>
        <begin position="79"/>
        <end position="97"/>
    </location>
</feature>
<protein>
    <submittedName>
        <fullName evidence="2">Uncharacterized protein</fullName>
    </submittedName>
</protein>
<feature type="transmembrane region" description="Helical" evidence="1">
    <location>
        <begin position="131"/>
        <end position="153"/>
    </location>
</feature>
<organism evidence="2 3">
    <name type="scientific">Micromonospora wenchangensis</name>
    <dbReference type="NCBI Taxonomy" id="1185415"/>
    <lineage>
        <taxon>Bacteria</taxon>
        <taxon>Bacillati</taxon>
        <taxon>Actinomycetota</taxon>
        <taxon>Actinomycetes</taxon>
        <taxon>Micromonosporales</taxon>
        <taxon>Micromonosporaceae</taxon>
        <taxon>Micromonospora</taxon>
    </lineage>
</organism>
<keyword evidence="1" id="KW-0812">Transmembrane</keyword>
<dbReference type="AlphaFoldDB" id="A0A246RS94"/>
<evidence type="ECO:0000256" key="1">
    <source>
        <dbReference type="SAM" id="Phobius"/>
    </source>
</evidence>
<evidence type="ECO:0000313" key="2">
    <source>
        <dbReference type="EMBL" id="OWV11987.1"/>
    </source>
</evidence>
<feature type="transmembrane region" description="Helical" evidence="1">
    <location>
        <begin position="339"/>
        <end position="358"/>
    </location>
</feature>
<keyword evidence="1" id="KW-1133">Transmembrane helix</keyword>
<feature type="transmembrane region" description="Helical" evidence="1">
    <location>
        <begin position="379"/>
        <end position="401"/>
    </location>
</feature>
<reference evidence="2 3" key="1">
    <citation type="submission" date="2017-03" db="EMBL/GenBank/DDBJ databases">
        <title>Whole genome sequence of Micromonospora wenchangensis, isolated from mangrove soil.</title>
        <authorList>
            <person name="Yang H."/>
        </authorList>
    </citation>
    <scope>NUCLEOTIDE SEQUENCE [LARGE SCALE GENOMIC DNA]</scope>
    <source>
        <strain evidence="2 3">CCTCC AA 2012002</strain>
    </source>
</reference>
<feature type="transmembrane region" description="Helical" evidence="1">
    <location>
        <begin position="203"/>
        <end position="219"/>
    </location>
</feature>
<accession>A0A246RS94</accession>
<feature type="transmembrane region" description="Helical" evidence="1">
    <location>
        <begin position="103"/>
        <end position="119"/>
    </location>
</feature>
<evidence type="ECO:0000313" key="3">
    <source>
        <dbReference type="Proteomes" id="UP000197174"/>
    </source>
</evidence>
<proteinExistence type="predicted"/>
<dbReference type="EMBL" id="MZMV01000004">
    <property type="protein sequence ID" value="OWV11987.1"/>
    <property type="molecule type" value="Genomic_DNA"/>
</dbReference>
<feature type="transmembrane region" description="Helical" evidence="1">
    <location>
        <begin position="275"/>
        <end position="295"/>
    </location>
</feature>
<dbReference type="Proteomes" id="UP000197174">
    <property type="component" value="Unassembled WGS sequence"/>
</dbReference>
<keyword evidence="1" id="KW-0472">Membrane</keyword>
<feature type="transmembrane region" description="Helical" evidence="1">
    <location>
        <begin position="307"/>
        <end position="327"/>
    </location>
</feature>
<feature type="transmembrane region" description="Helical" evidence="1">
    <location>
        <begin position="47"/>
        <end position="67"/>
    </location>
</feature>
<feature type="transmembrane region" description="Helical" evidence="1">
    <location>
        <begin position="165"/>
        <end position="191"/>
    </location>
</feature>
<comment type="caution">
    <text evidence="2">The sequence shown here is derived from an EMBL/GenBank/DDBJ whole genome shotgun (WGS) entry which is preliminary data.</text>
</comment>
<keyword evidence="3" id="KW-1185">Reference proteome</keyword>
<sequence>MTPGRLATAVGLAGLLYRVLLVALDVPPSNSDEGTAGLAALHIGEGRHWPVFFYGQHYMGALHSYLAAPLVQLFGTQWWVIRVPALVMYALFLLALYQLTKTLYTPWFATFAVTIMAFGSDRVVKDQVLGVGGYSDVATATAALMAASALLALRRARGPGIYFGWGLLAGYVVWTHWLALPYVATAVFLAGWAGREVLTKGRLLLAATGFALGVAPLIWDNLRPGNPDSLSVLLSVSGTAEPAPLVDRLHGAVLLGLPLSSGVCGPSHCETWQMWWGPVYLILLIAATMMAAVSFRRADTRDRRLHAGRLALLAGGGLTLIAYVLSASSALTPVESARYLHYGLVSLPALLWPLWAGLSSAAPGNPGANHLTTVREVGGCFALTVARVATIGALVGSLLVASGQLVVHQPQYAAEADNERQLKDQLLAAGLTRIYTEYWTCDRLAYASAEEIRCAVVDDNLNRGHDRYRPYRAQVERADRVAYVLPRASGLADTFARSIPTGVQVIEIRDIGGYRVYVCHQRQ</sequence>